<proteinExistence type="predicted"/>
<comment type="caution">
    <text evidence="1">The sequence shown here is derived from an EMBL/GenBank/DDBJ whole genome shotgun (WGS) entry which is preliminary data.</text>
</comment>
<name>X0X0D7_9ZZZZ</name>
<protein>
    <submittedName>
        <fullName evidence="1">Uncharacterized protein</fullName>
    </submittedName>
</protein>
<organism evidence="1">
    <name type="scientific">marine sediment metagenome</name>
    <dbReference type="NCBI Taxonomy" id="412755"/>
    <lineage>
        <taxon>unclassified sequences</taxon>
        <taxon>metagenomes</taxon>
        <taxon>ecological metagenomes</taxon>
    </lineage>
</organism>
<dbReference type="AlphaFoldDB" id="X0X0D7"/>
<sequence length="52" mass="6002">MTKKEKAIISQAIKEIENWSGEAYYTPETDPEQCPDGNEIYQALEKIKEVIK</sequence>
<gene>
    <name evidence="1" type="ORF">S01H1_66361</name>
</gene>
<accession>X0X0D7</accession>
<evidence type="ECO:0000313" key="1">
    <source>
        <dbReference type="EMBL" id="GAG30138.1"/>
    </source>
</evidence>
<reference evidence="1" key="1">
    <citation type="journal article" date="2014" name="Front. Microbiol.">
        <title>High frequency of phylogenetically diverse reductive dehalogenase-homologous genes in deep subseafloor sedimentary metagenomes.</title>
        <authorList>
            <person name="Kawai M."/>
            <person name="Futagami T."/>
            <person name="Toyoda A."/>
            <person name="Takaki Y."/>
            <person name="Nishi S."/>
            <person name="Hori S."/>
            <person name="Arai W."/>
            <person name="Tsubouchi T."/>
            <person name="Morono Y."/>
            <person name="Uchiyama I."/>
            <person name="Ito T."/>
            <person name="Fujiyama A."/>
            <person name="Inagaki F."/>
            <person name="Takami H."/>
        </authorList>
    </citation>
    <scope>NUCLEOTIDE SEQUENCE</scope>
    <source>
        <strain evidence="1">Expedition CK06-06</strain>
    </source>
</reference>
<dbReference type="EMBL" id="BARS01043875">
    <property type="protein sequence ID" value="GAG30138.1"/>
    <property type="molecule type" value="Genomic_DNA"/>
</dbReference>